<organism evidence="1 2">
    <name type="scientific">Phlebia brevispora</name>
    <dbReference type="NCBI Taxonomy" id="194682"/>
    <lineage>
        <taxon>Eukaryota</taxon>
        <taxon>Fungi</taxon>
        <taxon>Dikarya</taxon>
        <taxon>Basidiomycota</taxon>
        <taxon>Agaricomycotina</taxon>
        <taxon>Agaricomycetes</taxon>
        <taxon>Polyporales</taxon>
        <taxon>Meruliaceae</taxon>
        <taxon>Phlebia</taxon>
    </lineage>
</organism>
<evidence type="ECO:0000313" key="1">
    <source>
        <dbReference type="EMBL" id="KAJ3557161.1"/>
    </source>
</evidence>
<dbReference type="Proteomes" id="UP001148662">
    <property type="component" value="Unassembled WGS sequence"/>
</dbReference>
<sequence>MSFPLDVVREIFLNIPDRHTLVQCSLANWDVGMLATSILWRTIRYHPPYQYDDFFDLWTILRQFVYGPRFIRGLVLTSHPDKRWVEIDGCCIIDCAVSFAERVEDPRFAYEVDHVCPTTCDTTGIESLFLDRIKTCAWNNSLAILELFTDLKEISFQRVAWDLYSICQGCYTIPFVQCSFPIDYFNVPADTEGFPNYSETRHLVWINLSSSDIPILADIMQRSSETLRRLDINVGGSVEEFIDWHALPLAQCICLDSARITIRLAEDFDEVAQSYRPPSHVENLDQLFSNLPFSLETFEVRLIFFSCMNDSRDRLISSVPWRSLTARLDELPSFAQLRVKVLRSYEESITLLNPRNPNCRELKWDPWVDSADIEYTKSLLAFDSDRLVVG</sequence>
<comment type="caution">
    <text evidence="1">The sequence shown here is derived from an EMBL/GenBank/DDBJ whole genome shotgun (WGS) entry which is preliminary data.</text>
</comment>
<reference evidence="1" key="1">
    <citation type="submission" date="2022-07" db="EMBL/GenBank/DDBJ databases">
        <title>Genome Sequence of Phlebia brevispora.</title>
        <authorList>
            <person name="Buettner E."/>
        </authorList>
    </citation>
    <scope>NUCLEOTIDE SEQUENCE</scope>
    <source>
        <strain evidence="1">MPL23</strain>
    </source>
</reference>
<gene>
    <name evidence="1" type="ORF">NM688_g1616</name>
</gene>
<evidence type="ECO:0000313" key="2">
    <source>
        <dbReference type="Proteomes" id="UP001148662"/>
    </source>
</evidence>
<keyword evidence="2" id="KW-1185">Reference proteome</keyword>
<name>A0ACC1TAU5_9APHY</name>
<dbReference type="EMBL" id="JANHOG010000180">
    <property type="protein sequence ID" value="KAJ3557161.1"/>
    <property type="molecule type" value="Genomic_DNA"/>
</dbReference>
<proteinExistence type="predicted"/>
<accession>A0ACC1TAU5</accession>
<protein>
    <submittedName>
        <fullName evidence="1">Uncharacterized protein</fullName>
    </submittedName>
</protein>